<dbReference type="InterPro" id="IPR037523">
    <property type="entry name" value="VOC_core"/>
</dbReference>
<dbReference type="SUPFAM" id="SSF54593">
    <property type="entry name" value="Glyoxalase/Bleomycin resistance protein/Dihydroxybiphenyl dioxygenase"/>
    <property type="match status" value="2"/>
</dbReference>
<evidence type="ECO:0000259" key="1">
    <source>
        <dbReference type="PROSITE" id="PS51819"/>
    </source>
</evidence>
<name>A0ABW8C4G1_9ACTN</name>
<dbReference type="Gene3D" id="3.10.180.10">
    <property type="entry name" value="2,3-Dihydroxybiphenyl 1,2-Dioxygenase, domain 1"/>
    <property type="match status" value="2"/>
</dbReference>
<dbReference type="EMBL" id="JBITYG010000002">
    <property type="protein sequence ID" value="MFI9100306.1"/>
    <property type="molecule type" value="Genomic_DNA"/>
</dbReference>
<keyword evidence="3" id="KW-1185">Reference proteome</keyword>
<accession>A0ABW8C4G1</accession>
<dbReference type="PROSITE" id="PS51819">
    <property type="entry name" value="VOC"/>
    <property type="match status" value="2"/>
</dbReference>
<dbReference type="PANTHER" id="PTHR33993">
    <property type="entry name" value="GLYOXALASE-RELATED"/>
    <property type="match status" value="1"/>
</dbReference>
<dbReference type="InterPro" id="IPR052164">
    <property type="entry name" value="Anthracycline_SecMetBiosynth"/>
</dbReference>
<dbReference type="InterPro" id="IPR029068">
    <property type="entry name" value="Glyas_Bleomycin-R_OHBP_Dase"/>
</dbReference>
<dbReference type="InterPro" id="IPR004360">
    <property type="entry name" value="Glyas_Fos-R_dOase_dom"/>
</dbReference>
<dbReference type="Pfam" id="PF00903">
    <property type="entry name" value="Glyoxalase"/>
    <property type="match status" value="1"/>
</dbReference>
<dbReference type="RefSeq" id="WP_399645346.1">
    <property type="nucleotide sequence ID" value="NZ_JBITYG010000002.1"/>
</dbReference>
<gene>
    <name evidence="2" type="ORF">ACIGXA_07255</name>
</gene>
<sequence>MLSTDYVPGAPNWLDLASRDIPASAAFYNAVFGWDFQSAGPDAGGYGMFVLDGKTVAGVGPIMVEGVEPRWTPYFMTPDADATAKTVEQAGGTVPFPAMDVFTMGRMAVFTDPAGAAFNVWQPADNKGLDLVTADNALCWVELHTTDAAAAKAFYHQVLGWDYNDAPMPGMTYTLIRPAGTDAEAEHGGLMELPPGGTGPGSTPNWHPYFGTADCDATFATAVAHGATAIMPPDDAPGVGRLAMLLDPAGAQFALLTGAAPDAG</sequence>
<comment type="caution">
    <text evidence="2">The sequence shown here is derived from an EMBL/GenBank/DDBJ whole genome shotgun (WGS) entry which is preliminary data.</text>
</comment>
<protein>
    <submittedName>
        <fullName evidence="2">VOC family protein</fullName>
    </submittedName>
</protein>
<feature type="domain" description="VOC" evidence="1">
    <location>
        <begin position="10"/>
        <end position="123"/>
    </location>
</feature>
<organism evidence="2 3">
    <name type="scientific">Streptomyces fildesensis</name>
    <dbReference type="NCBI Taxonomy" id="375757"/>
    <lineage>
        <taxon>Bacteria</taxon>
        <taxon>Bacillati</taxon>
        <taxon>Actinomycetota</taxon>
        <taxon>Actinomycetes</taxon>
        <taxon>Kitasatosporales</taxon>
        <taxon>Streptomycetaceae</taxon>
        <taxon>Streptomyces</taxon>
    </lineage>
</organism>
<dbReference type="CDD" id="cd07247">
    <property type="entry name" value="SgaA_N_like"/>
    <property type="match status" value="2"/>
</dbReference>
<evidence type="ECO:0000313" key="3">
    <source>
        <dbReference type="Proteomes" id="UP001614394"/>
    </source>
</evidence>
<evidence type="ECO:0000313" key="2">
    <source>
        <dbReference type="EMBL" id="MFI9100306.1"/>
    </source>
</evidence>
<dbReference type="PANTHER" id="PTHR33993:SF10">
    <property type="entry name" value="CONSERVED PROTEIN"/>
    <property type="match status" value="1"/>
</dbReference>
<dbReference type="Proteomes" id="UP001614394">
    <property type="component" value="Unassembled WGS sequence"/>
</dbReference>
<dbReference type="Pfam" id="PF18029">
    <property type="entry name" value="Glyoxalase_6"/>
    <property type="match status" value="1"/>
</dbReference>
<proteinExistence type="predicted"/>
<reference evidence="2 3" key="1">
    <citation type="submission" date="2024-10" db="EMBL/GenBank/DDBJ databases">
        <title>The Natural Products Discovery Center: Release of the First 8490 Sequenced Strains for Exploring Actinobacteria Biosynthetic Diversity.</title>
        <authorList>
            <person name="Kalkreuter E."/>
            <person name="Kautsar S.A."/>
            <person name="Yang D."/>
            <person name="Bader C.D."/>
            <person name="Teijaro C.N."/>
            <person name="Fluegel L."/>
            <person name="Davis C.M."/>
            <person name="Simpson J.R."/>
            <person name="Lauterbach L."/>
            <person name="Steele A.D."/>
            <person name="Gui C."/>
            <person name="Meng S."/>
            <person name="Li G."/>
            <person name="Viehrig K."/>
            <person name="Ye F."/>
            <person name="Su P."/>
            <person name="Kiefer A.F."/>
            <person name="Nichols A."/>
            <person name="Cepeda A.J."/>
            <person name="Yan W."/>
            <person name="Fan B."/>
            <person name="Jiang Y."/>
            <person name="Adhikari A."/>
            <person name="Zheng C.-J."/>
            <person name="Schuster L."/>
            <person name="Cowan T.M."/>
            <person name="Smanski M.J."/>
            <person name="Chevrette M.G."/>
            <person name="De Carvalho L.P.S."/>
            <person name="Shen B."/>
        </authorList>
    </citation>
    <scope>NUCLEOTIDE SEQUENCE [LARGE SCALE GENOMIC DNA]</scope>
    <source>
        <strain evidence="2 3">NPDC053399</strain>
    </source>
</reference>
<dbReference type="InterPro" id="IPR041581">
    <property type="entry name" value="Glyoxalase_6"/>
</dbReference>
<feature type="domain" description="VOC" evidence="1">
    <location>
        <begin position="137"/>
        <end position="258"/>
    </location>
</feature>